<evidence type="ECO:0000256" key="1">
    <source>
        <dbReference type="ARBA" id="ARBA00006247"/>
    </source>
</evidence>
<sequence length="110" mass="11726">MGSSTLLGIFRDNKSGLISIMSTVETLLEKGFKPKRSVILAFGFDEEASGLFGAHNINKHLLANYGENVFAMLIDEGAVMQENFGAIIAAPAVGKKVVSTIDFTASPAEF</sequence>
<dbReference type="GO" id="GO:0000328">
    <property type="term" value="C:fungal-type vacuole lumen"/>
    <property type="evidence" value="ECO:0007669"/>
    <property type="project" value="TreeGrafter"/>
</dbReference>
<dbReference type="InterPro" id="IPR047177">
    <property type="entry name" value="Pept_M20A"/>
</dbReference>
<reference evidence="6 7" key="1">
    <citation type="submission" date="2014-06" db="EMBL/GenBank/DDBJ databases">
        <title>Evolutionary Origins and Diversification of the Mycorrhizal Mutualists.</title>
        <authorList>
            <consortium name="DOE Joint Genome Institute"/>
            <consortium name="Mycorrhizal Genomics Consortium"/>
            <person name="Kohler A."/>
            <person name="Kuo A."/>
            <person name="Nagy L.G."/>
            <person name="Floudas D."/>
            <person name="Copeland A."/>
            <person name="Barry K.W."/>
            <person name="Cichocki N."/>
            <person name="Veneault-Fourrey C."/>
            <person name="LaButti K."/>
            <person name="Lindquist E.A."/>
            <person name="Lipzen A."/>
            <person name="Lundell T."/>
            <person name="Morin E."/>
            <person name="Murat C."/>
            <person name="Riley R."/>
            <person name="Ohm R."/>
            <person name="Sun H."/>
            <person name="Tunlid A."/>
            <person name="Henrissat B."/>
            <person name="Grigoriev I.V."/>
            <person name="Hibbett D.S."/>
            <person name="Martin F."/>
        </authorList>
    </citation>
    <scope>NUCLEOTIDE SEQUENCE [LARGE SCALE GENOMIC DNA]</scope>
    <source>
        <strain evidence="6 7">SS14</strain>
    </source>
</reference>
<evidence type="ECO:0008006" key="8">
    <source>
        <dbReference type="Google" id="ProtNLM"/>
    </source>
</evidence>
<name>A0A0C9USK8_SPHS4</name>
<dbReference type="SUPFAM" id="SSF53187">
    <property type="entry name" value="Zn-dependent exopeptidases"/>
    <property type="match status" value="1"/>
</dbReference>
<dbReference type="Proteomes" id="UP000054279">
    <property type="component" value="Unassembled WGS sequence"/>
</dbReference>
<dbReference type="InterPro" id="IPR002933">
    <property type="entry name" value="Peptidase_M20"/>
</dbReference>
<keyword evidence="7" id="KW-1185">Reference proteome</keyword>
<keyword evidence="5" id="KW-0862">Zinc</keyword>
<evidence type="ECO:0000256" key="5">
    <source>
        <dbReference type="ARBA" id="ARBA00022833"/>
    </source>
</evidence>
<dbReference type="OrthoDB" id="3064516at2759"/>
<evidence type="ECO:0000313" key="6">
    <source>
        <dbReference type="EMBL" id="KIJ37804.1"/>
    </source>
</evidence>
<evidence type="ECO:0000313" key="7">
    <source>
        <dbReference type="Proteomes" id="UP000054279"/>
    </source>
</evidence>
<gene>
    <name evidence="6" type="ORF">M422DRAFT_259663</name>
</gene>
<comment type="similarity">
    <text evidence="1">Belongs to the peptidase M20A family.</text>
</comment>
<dbReference type="PANTHER" id="PTHR45962:SF1">
    <property type="entry name" value="N-FATTY-ACYL-AMINO ACID SYNTHASE_HYDROLASE PM20D1"/>
    <property type="match status" value="1"/>
</dbReference>
<evidence type="ECO:0000256" key="4">
    <source>
        <dbReference type="ARBA" id="ARBA00022801"/>
    </source>
</evidence>
<protein>
    <recommendedName>
        <fullName evidence="8">Peptide hydrolase</fullName>
    </recommendedName>
</protein>
<proteinExistence type="inferred from homology"/>
<dbReference type="Pfam" id="PF01546">
    <property type="entry name" value="Peptidase_M20"/>
    <property type="match status" value="1"/>
</dbReference>
<dbReference type="GO" id="GO:0004180">
    <property type="term" value="F:carboxypeptidase activity"/>
    <property type="evidence" value="ECO:0007669"/>
    <property type="project" value="TreeGrafter"/>
</dbReference>
<evidence type="ECO:0000256" key="3">
    <source>
        <dbReference type="ARBA" id="ARBA00022723"/>
    </source>
</evidence>
<dbReference type="AlphaFoldDB" id="A0A0C9USK8"/>
<dbReference type="Gene3D" id="3.40.630.10">
    <property type="entry name" value="Zn peptidases"/>
    <property type="match status" value="1"/>
</dbReference>
<organism evidence="6 7">
    <name type="scientific">Sphaerobolus stellatus (strain SS14)</name>
    <dbReference type="NCBI Taxonomy" id="990650"/>
    <lineage>
        <taxon>Eukaryota</taxon>
        <taxon>Fungi</taxon>
        <taxon>Dikarya</taxon>
        <taxon>Basidiomycota</taxon>
        <taxon>Agaricomycotina</taxon>
        <taxon>Agaricomycetes</taxon>
        <taxon>Phallomycetidae</taxon>
        <taxon>Geastrales</taxon>
        <taxon>Sphaerobolaceae</taxon>
        <taxon>Sphaerobolus</taxon>
    </lineage>
</organism>
<keyword evidence="2" id="KW-0645">Protease</keyword>
<dbReference type="PANTHER" id="PTHR45962">
    <property type="entry name" value="N-FATTY-ACYL-AMINO ACID SYNTHASE/HYDROLASE PM20D1"/>
    <property type="match status" value="1"/>
</dbReference>
<evidence type="ECO:0000256" key="2">
    <source>
        <dbReference type="ARBA" id="ARBA00022670"/>
    </source>
</evidence>
<dbReference type="EMBL" id="KN837166">
    <property type="protein sequence ID" value="KIJ37804.1"/>
    <property type="molecule type" value="Genomic_DNA"/>
</dbReference>
<keyword evidence="3" id="KW-0479">Metal-binding</keyword>
<keyword evidence="4" id="KW-0378">Hydrolase</keyword>
<accession>A0A0C9USK8</accession>
<dbReference type="GO" id="GO:0046872">
    <property type="term" value="F:metal ion binding"/>
    <property type="evidence" value="ECO:0007669"/>
    <property type="project" value="UniProtKB-KW"/>
</dbReference>
<dbReference type="HOGENOM" id="CLU_2110535_0_0_1"/>
<dbReference type="GO" id="GO:0051603">
    <property type="term" value="P:proteolysis involved in protein catabolic process"/>
    <property type="evidence" value="ECO:0007669"/>
    <property type="project" value="TreeGrafter"/>
</dbReference>